<dbReference type="PATRIC" id="fig|1255043.3.peg.2344"/>
<gene>
    <name evidence="2" type="ordered locus">TVNIR_2322</name>
</gene>
<name>L0DYD4_THIND</name>
<evidence type="ECO:0000313" key="3">
    <source>
        <dbReference type="Proteomes" id="UP000010809"/>
    </source>
</evidence>
<proteinExistence type="predicted"/>
<dbReference type="HOGENOM" id="CLU_1250165_0_0_6"/>
<keyword evidence="3" id="KW-1185">Reference proteome</keyword>
<dbReference type="eggNOG" id="ENOG5033IR2">
    <property type="taxonomic scope" value="Bacteria"/>
</dbReference>
<dbReference type="Proteomes" id="UP000010809">
    <property type="component" value="Chromosome"/>
</dbReference>
<dbReference type="EMBL" id="CP003989">
    <property type="protein sequence ID" value="AGA33965.1"/>
    <property type="molecule type" value="Genomic_DNA"/>
</dbReference>
<protein>
    <submittedName>
        <fullName evidence="2">Uncharacterized protein</fullName>
    </submittedName>
</protein>
<organism evidence="2 3">
    <name type="scientific">Thioalkalivibrio nitratireducens (strain DSM 14787 / UNIQEM 213 / ALEN2)</name>
    <dbReference type="NCBI Taxonomy" id="1255043"/>
    <lineage>
        <taxon>Bacteria</taxon>
        <taxon>Pseudomonadati</taxon>
        <taxon>Pseudomonadota</taxon>
        <taxon>Gammaproteobacteria</taxon>
        <taxon>Chromatiales</taxon>
        <taxon>Ectothiorhodospiraceae</taxon>
        <taxon>Thioalkalivibrio</taxon>
    </lineage>
</organism>
<dbReference type="AlphaFoldDB" id="L0DYD4"/>
<evidence type="ECO:0000313" key="2">
    <source>
        <dbReference type="EMBL" id="AGA33965.1"/>
    </source>
</evidence>
<accession>L0DYD4</accession>
<evidence type="ECO:0000256" key="1">
    <source>
        <dbReference type="SAM" id="MobiDB-lite"/>
    </source>
</evidence>
<feature type="region of interest" description="Disordered" evidence="1">
    <location>
        <begin position="81"/>
        <end position="106"/>
    </location>
</feature>
<sequence length="221" mass="24466">MQGWLRGATPRHISPGRVRRWWRVIHGSPLVSHVRPFIVGGSAPPPCRLLWPLLASAQSRRALPQGALPDACGRVRWRFRGFPRGPQSGSRDTPRPQAGQTSPNKDMNFQCTTAAFTLSPAPGGLRHLVLTRPGTEPSMRFLSVGSHLCARASFRHPLTGLPLPSASSYIRPHFGHYRYSYRGLSPHQFMPMSGVHNRFESDGLPLRCAPAQAPAQAERYV</sequence>
<reference evidence="2" key="1">
    <citation type="submission" date="2015-12" db="EMBL/GenBank/DDBJ databases">
        <authorList>
            <person name="Tikhonova T.V."/>
            <person name="Pavlov A.R."/>
            <person name="Beletsky A.V."/>
            <person name="Mardanov A.V."/>
            <person name="Sorokin D.Y."/>
            <person name="Ravin N.V."/>
            <person name="Popov V.O."/>
        </authorList>
    </citation>
    <scope>NUCLEOTIDE SEQUENCE</scope>
    <source>
        <strain evidence="2">DSM 14787</strain>
    </source>
</reference>
<dbReference type="KEGG" id="tni:TVNIR_2322"/>